<reference evidence="1 2" key="1">
    <citation type="submission" date="2015-04" db="EMBL/GenBank/DDBJ databases">
        <authorList>
            <person name="Syromyatnikov M.Y."/>
            <person name="Popov V.N."/>
        </authorList>
    </citation>
    <scope>NUCLEOTIDE SEQUENCE [LARGE SCALE GENOMIC DNA]</scope>
</reference>
<organism evidence="1 2">
    <name type="scientific">Clunio marinus</name>
    <dbReference type="NCBI Taxonomy" id="568069"/>
    <lineage>
        <taxon>Eukaryota</taxon>
        <taxon>Metazoa</taxon>
        <taxon>Ecdysozoa</taxon>
        <taxon>Arthropoda</taxon>
        <taxon>Hexapoda</taxon>
        <taxon>Insecta</taxon>
        <taxon>Pterygota</taxon>
        <taxon>Neoptera</taxon>
        <taxon>Endopterygota</taxon>
        <taxon>Diptera</taxon>
        <taxon>Nematocera</taxon>
        <taxon>Chironomoidea</taxon>
        <taxon>Chironomidae</taxon>
        <taxon>Clunio</taxon>
    </lineage>
</organism>
<sequence length="97" mass="11097">MLRLMFQLTKFKLTFLLNSTGNNFNEKREQIDTKSNQWFGMTVTSAGIDGPLVLKVWSVLAFIFNVTLGSSKGAAKDSQLWSMMTLNFIHFLCYLIH</sequence>
<gene>
    <name evidence="1" type="ORF">CLUMA_CG014988</name>
</gene>
<protein>
    <submittedName>
        <fullName evidence="1">CLUMA_CG014988, isoform A</fullName>
    </submittedName>
</protein>
<accession>A0A1J1IQF2</accession>
<evidence type="ECO:0000313" key="2">
    <source>
        <dbReference type="Proteomes" id="UP000183832"/>
    </source>
</evidence>
<name>A0A1J1IQF2_9DIPT</name>
<dbReference type="OrthoDB" id="5317514at2759"/>
<dbReference type="EMBL" id="CVRI01000056">
    <property type="protein sequence ID" value="CRL01772.1"/>
    <property type="molecule type" value="Genomic_DNA"/>
</dbReference>
<keyword evidence="2" id="KW-1185">Reference proteome</keyword>
<dbReference type="AlphaFoldDB" id="A0A1J1IQF2"/>
<proteinExistence type="predicted"/>
<dbReference type="STRING" id="568069.A0A1J1IQF2"/>
<evidence type="ECO:0000313" key="1">
    <source>
        <dbReference type="EMBL" id="CRL01772.1"/>
    </source>
</evidence>
<dbReference type="Proteomes" id="UP000183832">
    <property type="component" value="Unassembled WGS sequence"/>
</dbReference>